<dbReference type="EMBL" id="NHTK01004735">
    <property type="protein sequence ID" value="PPQ85318.1"/>
    <property type="molecule type" value="Genomic_DNA"/>
</dbReference>
<dbReference type="Proteomes" id="UP000284842">
    <property type="component" value="Unassembled WGS sequence"/>
</dbReference>
<feature type="compositionally biased region" description="Acidic residues" evidence="1">
    <location>
        <begin position="52"/>
        <end position="61"/>
    </location>
</feature>
<name>A0A409X3I6_9AGAR</name>
<keyword evidence="3" id="KW-1185">Reference proteome</keyword>
<protein>
    <submittedName>
        <fullName evidence="2">Uncharacterized protein</fullName>
    </submittedName>
</protein>
<dbReference type="AlphaFoldDB" id="A0A409X3I6"/>
<sequence>MRKKAVNLLLELPIIRYKNHSANDSPAEDNSDLDSGVWVEEGGGGQGVDESGGTEESEDAVMVDVSQEGDGGGQTAKVDIPLLEESTVRTS</sequence>
<dbReference type="InParanoid" id="A0A409X3I6"/>
<organism evidence="2 3">
    <name type="scientific">Panaeolus cyanescens</name>
    <dbReference type="NCBI Taxonomy" id="181874"/>
    <lineage>
        <taxon>Eukaryota</taxon>
        <taxon>Fungi</taxon>
        <taxon>Dikarya</taxon>
        <taxon>Basidiomycota</taxon>
        <taxon>Agaricomycotina</taxon>
        <taxon>Agaricomycetes</taxon>
        <taxon>Agaricomycetidae</taxon>
        <taxon>Agaricales</taxon>
        <taxon>Agaricineae</taxon>
        <taxon>Galeropsidaceae</taxon>
        <taxon>Panaeolus</taxon>
    </lineage>
</organism>
<reference evidence="2 3" key="1">
    <citation type="journal article" date="2018" name="Evol. Lett.">
        <title>Horizontal gene cluster transfer increased hallucinogenic mushroom diversity.</title>
        <authorList>
            <person name="Reynolds H.T."/>
            <person name="Vijayakumar V."/>
            <person name="Gluck-Thaler E."/>
            <person name="Korotkin H.B."/>
            <person name="Matheny P.B."/>
            <person name="Slot J.C."/>
        </authorList>
    </citation>
    <scope>NUCLEOTIDE SEQUENCE [LARGE SCALE GENOMIC DNA]</scope>
    <source>
        <strain evidence="2 3">2629</strain>
    </source>
</reference>
<gene>
    <name evidence="2" type="ORF">CVT24_006448</name>
</gene>
<evidence type="ECO:0000313" key="3">
    <source>
        <dbReference type="Proteomes" id="UP000284842"/>
    </source>
</evidence>
<proteinExistence type="predicted"/>
<evidence type="ECO:0000313" key="2">
    <source>
        <dbReference type="EMBL" id="PPQ85318.1"/>
    </source>
</evidence>
<feature type="region of interest" description="Disordered" evidence="1">
    <location>
        <begin position="18"/>
        <end position="91"/>
    </location>
</feature>
<accession>A0A409X3I6</accession>
<evidence type="ECO:0000256" key="1">
    <source>
        <dbReference type="SAM" id="MobiDB-lite"/>
    </source>
</evidence>
<comment type="caution">
    <text evidence="2">The sequence shown here is derived from an EMBL/GenBank/DDBJ whole genome shotgun (WGS) entry which is preliminary data.</text>
</comment>